<dbReference type="EMBL" id="WIUZ02000010">
    <property type="protein sequence ID" value="KAF9783290.1"/>
    <property type="molecule type" value="Genomic_DNA"/>
</dbReference>
<name>A0A9P6L5M1_9AGAM</name>
<dbReference type="OrthoDB" id="3224221at2759"/>
<gene>
    <name evidence="1" type="ORF">BJ322DRAFT_1008368</name>
</gene>
<organism evidence="1 2">
    <name type="scientific">Thelephora terrestris</name>
    <dbReference type="NCBI Taxonomy" id="56493"/>
    <lineage>
        <taxon>Eukaryota</taxon>
        <taxon>Fungi</taxon>
        <taxon>Dikarya</taxon>
        <taxon>Basidiomycota</taxon>
        <taxon>Agaricomycotina</taxon>
        <taxon>Agaricomycetes</taxon>
        <taxon>Thelephorales</taxon>
        <taxon>Thelephoraceae</taxon>
        <taxon>Thelephora</taxon>
    </lineage>
</organism>
<reference evidence="1" key="2">
    <citation type="submission" date="2020-11" db="EMBL/GenBank/DDBJ databases">
        <authorList>
            <consortium name="DOE Joint Genome Institute"/>
            <person name="Kuo A."/>
            <person name="Miyauchi S."/>
            <person name="Kiss E."/>
            <person name="Drula E."/>
            <person name="Kohler A."/>
            <person name="Sanchez-Garcia M."/>
            <person name="Andreopoulos B."/>
            <person name="Barry K.W."/>
            <person name="Bonito G."/>
            <person name="Buee M."/>
            <person name="Carver A."/>
            <person name="Chen C."/>
            <person name="Cichocki N."/>
            <person name="Clum A."/>
            <person name="Culley D."/>
            <person name="Crous P.W."/>
            <person name="Fauchery L."/>
            <person name="Girlanda M."/>
            <person name="Hayes R."/>
            <person name="Keri Z."/>
            <person name="Labutti K."/>
            <person name="Lipzen A."/>
            <person name="Lombard V."/>
            <person name="Magnuson J."/>
            <person name="Maillard F."/>
            <person name="Morin E."/>
            <person name="Murat C."/>
            <person name="Nolan M."/>
            <person name="Ohm R."/>
            <person name="Pangilinan J."/>
            <person name="Pereira M."/>
            <person name="Perotto S."/>
            <person name="Peter M."/>
            <person name="Riley R."/>
            <person name="Sitrit Y."/>
            <person name="Stielow B."/>
            <person name="Szollosi G."/>
            <person name="Zifcakova L."/>
            <person name="Stursova M."/>
            <person name="Spatafora J.W."/>
            <person name="Tedersoo L."/>
            <person name="Vaario L.-M."/>
            <person name="Yamada A."/>
            <person name="Yan M."/>
            <person name="Wang P."/>
            <person name="Xu J."/>
            <person name="Bruns T."/>
            <person name="Baldrian P."/>
            <person name="Vilgalys R."/>
            <person name="Henrissat B."/>
            <person name="Grigoriev I.V."/>
            <person name="Hibbett D."/>
            <person name="Nagy L.G."/>
            <person name="Martin F.M."/>
        </authorList>
    </citation>
    <scope>NUCLEOTIDE SEQUENCE</scope>
    <source>
        <strain evidence="1">UH-Tt-Lm1</strain>
    </source>
</reference>
<proteinExistence type="predicted"/>
<reference evidence="1" key="1">
    <citation type="journal article" date="2020" name="Nat. Commun.">
        <title>Large-scale genome sequencing of mycorrhizal fungi provides insights into the early evolution of symbiotic traits.</title>
        <authorList>
            <person name="Miyauchi S."/>
            <person name="Kiss E."/>
            <person name="Kuo A."/>
            <person name="Drula E."/>
            <person name="Kohler A."/>
            <person name="Sanchez-Garcia M."/>
            <person name="Morin E."/>
            <person name="Andreopoulos B."/>
            <person name="Barry K.W."/>
            <person name="Bonito G."/>
            <person name="Buee M."/>
            <person name="Carver A."/>
            <person name="Chen C."/>
            <person name="Cichocki N."/>
            <person name="Clum A."/>
            <person name="Culley D."/>
            <person name="Crous P.W."/>
            <person name="Fauchery L."/>
            <person name="Girlanda M."/>
            <person name="Hayes R.D."/>
            <person name="Keri Z."/>
            <person name="LaButti K."/>
            <person name="Lipzen A."/>
            <person name="Lombard V."/>
            <person name="Magnuson J."/>
            <person name="Maillard F."/>
            <person name="Murat C."/>
            <person name="Nolan M."/>
            <person name="Ohm R.A."/>
            <person name="Pangilinan J."/>
            <person name="Pereira M.F."/>
            <person name="Perotto S."/>
            <person name="Peter M."/>
            <person name="Pfister S."/>
            <person name="Riley R."/>
            <person name="Sitrit Y."/>
            <person name="Stielow J.B."/>
            <person name="Szollosi G."/>
            <person name="Zifcakova L."/>
            <person name="Stursova M."/>
            <person name="Spatafora J.W."/>
            <person name="Tedersoo L."/>
            <person name="Vaario L.M."/>
            <person name="Yamada A."/>
            <person name="Yan M."/>
            <person name="Wang P."/>
            <person name="Xu J."/>
            <person name="Bruns T."/>
            <person name="Baldrian P."/>
            <person name="Vilgalys R."/>
            <person name="Dunand C."/>
            <person name="Henrissat B."/>
            <person name="Grigoriev I.V."/>
            <person name="Hibbett D."/>
            <person name="Nagy L.G."/>
            <person name="Martin F.M."/>
        </authorList>
    </citation>
    <scope>NUCLEOTIDE SEQUENCE</scope>
    <source>
        <strain evidence="1">UH-Tt-Lm1</strain>
    </source>
</reference>
<accession>A0A9P6L5M1</accession>
<comment type="caution">
    <text evidence="1">The sequence shown here is derived from an EMBL/GenBank/DDBJ whole genome shotgun (WGS) entry which is preliminary data.</text>
</comment>
<sequence length="265" mass="31160">MIHKDDWLKDVIDEQELHNWNPEIQECCTAEDFKLHLKGTPCSPWNSSATRVFAGHFLQNHSEIYPDVWAVRRMVLKKTQAYIKSLIRAYRQSNRGGVLRLADKQAKNRRERKSTVSPSKFFGILFHRRRDITFEYPQMEPQRQMLEDLGVDGMSSDEEEEVGDGIQYRILAPKWRSPMLTPWLRIFDILYQHNRLENNSNDKRGAFPRRRVAPPVWTWSTSKRFVSGLPINAYRTEWLEEQFDVANAVHPAPAAVYRHDPQLAQ</sequence>
<protein>
    <submittedName>
        <fullName evidence="1">Uncharacterized protein</fullName>
    </submittedName>
</protein>
<evidence type="ECO:0000313" key="1">
    <source>
        <dbReference type="EMBL" id="KAF9783290.1"/>
    </source>
</evidence>
<dbReference type="Proteomes" id="UP000736335">
    <property type="component" value="Unassembled WGS sequence"/>
</dbReference>
<keyword evidence="2" id="KW-1185">Reference proteome</keyword>
<dbReference type="AlphaFoldDB" id="A0A9P6L5M1"/>
<evidence type="ECO:0000313" key="2">
    <source>
        <dbReference type="Proteomes" id="UP000736335"/>
    </source>
</evidence>